<evidence type="ECO:0000256" key="5">
    <source>
        <dbReference type="ARBA" id="ARBA00022801"/>
    </source>
</evidence>
<evidence type="ECO:0000256" key="3">
    <source>
        <dbReference type="ARBA" id="ARBA00022525"/>
    </source>
</evidence>
<dbReference type="PRINTS" id="PR00722">
    <property type="entry name" value="CHYMOTRYPSIN"/>
</dbReference>
<dbReference type="InterPro" id="IPR043504">
    <property type="entry name" value="Peptidase_S1_PA_chymotrypsin"/>
</dbReference>
<evidence type="ECO:0000256" key="2">
    <source>
        <dbReference type="ARBA" id="ARBA00007664"/>
    </source>
</evidence>
<dbReference type="GO" id="GO:0004252">
    <property type="term" value="F:serine-type endopeptidase activity"/>
    <property type="evidence" value="ECO:0007669"/>
    <property type="project" value="InterPro"/>
</dbReference>
<dbReference type="GO" id="GO:0016485">
    <property type="term" value="P:protein processing"/>
    <property type="evidence" value="ECO:0007669"/>
    <property type="project" value="UniProtKB-ARBA"/>
</dbReference>
<dbReference type="KEGG" id="scac:106091297"/>
<dbReference type="PANTHER" id="PTHR24276">
    <property type="entry name" value="POLYSERASE-RELATED"/>
    <property type="match status" value="1"/>
</dbReference>
<evidence type="ECO:0000256" key="7">
    <source>
        <dbReference type="ARBA" id="ARBA00023145"/>
    </source>
</evidence>
<gene>
    <name evidence="11" type="primary">106091297</name>
</gene>
<name>A0A1I8QDI6_STOCA</name>
<keyword evidence="8" id="KW-1015">Disulfide bond</keyword>
<dbReference type="PROSITE" id="PS00134">
    <property type="entry name" value="TRYPSIN_HIS"/>
    <property type="match status" value="1"/>
</dbReference>
<accession>A0A1I8QDI6</accession>
<dbReference type="FunFam" id="2.40.10.10:FF:000047">
    <property type="entry name" value="Trypsin eta"/>
    <property type="match status" value="1"/>
</dbReference>
<evidence type="ECO:0000313" key="12">
    <source>
        <dbReference type="Proteomes" id="UP000095300"/>
    </source>
</evidence>
<protein>
    <recommendedName>
        <fullName evidence="10">Peptidase S1 domain-containing protein</fullName>
    </recommendedName>
</protein>
<dbReference type="InterPro" id="IPR009003">
    <property type="entry name" value="Peptidase_S1_PA"/>
</dbReference>
<dbReference type="AlphaFoldDB" id="A0A1I8QDI6"/>
<proteinExistence type="inferred from homology"/>
<dbReference type="SMART" id="SM00020">
    <property type="entry name" value="Tryp_SPc"/>
    <property type="match status" value="1"/>
</dbReference>
<dbReference type="PANTHER" id="PTHR24276:SF91">
    <property type="entry name" value="AT26814P-RELATED"/>
    <property type="match status" value="1"/>
</dbReference>
<keyword evidence="7" id="KW-0865">Zymogen</keyword>
<dbReference type="InterPro" id="IPR001254">
    <property type="entry name" value="Trypsin_dom"/>
</dbReference>
<feature type="signal peptide" evidence="9">
    <location>
        <begin position="1"/>
        <end position="19"/>
    </location>
</feature>
<dbReference type="Gene3D" id="2.40.10.10">
    <property type="entry name" value="Trypsin-like serine proteases"/>
    <property type="match status" value="1"/>
</dbReference>
<keyword evidence="5" id="KW-0378">Hydrolase</keyword>
<evidence type="ECO:0000313" key="11">
    <source>
        <dbReference type="EnsemblMetazoa" id="SCAU016124-PA"/>
    </source>
</evidence>
<keyword evidence="12" id="KW-1185">Reference proteome</keyword>
<dbReference type="STRING" id="35570.A0A1I8QDI6"/>
<dbReference type="OrthoDB" id="10059102at2759"/>
<feature type="chain" id="PRO_5009328117" description="Peptidase S1 domain-containing protein" evidence="9">
    <location>
        <begin position="20"/>
        <end position="262"/>
    </location>
</feature>
<dbReference type="InterPro" id="IPR050430">
    <property type="entry name" value="Peptidase_S1"/>
</dbReference>
<dbReference type="GO" id="GO:0005576">
    <property type="term" value="C:extracellular region"/>
    <property type="evidence" value="ECO:0007669"/>
    <property type="project" value="UniProtKB-SubCell"/>
</dbReference>
<organism evidence="11 12">
    <name type="scientific">Stomoxys calcitrans</name>
    <name type="common">Stable fly</name>
    <name type="synonym">Conops calcitrans</name>
    <dbReference type="NCBI Taxonomy" id="35570"/>
    <lineage>
        <taxon>Eukaryota</taxon>
        <taxon>Metazoa</taxon>
        <taxon>Ecdysozoa</taxon>
        <taxon>Arthropoda</taxon>
        <taxon>Hexapoda</taxon>
        <taxon>Insecta</taxon>
        <taxon>Pterygota</taxon>
        <taxon>Neoptera</taxon>
        <taxon>Endopterygota</taxon>
        <taxon>Diptera</taxon>
        <taxon>Brachycera</taxon>
        <taxon>Muscomorpha</taxon>
        <taxon>Muscoidea</taxon>
        <taxon>Muscidae</taxon>
        <taxon>Stomoxys</taxon>
    </lineage>
</organism>
<dbReference type="InterPro" id="IPR001314">
    <property type="entry name" value="Peptidase_S1A"/>
</dbReference>
<evidence type="ECO:0000256" key="6">
    <source>
        <dbReference type="ARBA" id="ARBA00022825"/>
    </source>
</evidence>
<feature type="domain" description="Peptidase S1" evidence="10">
    <location>
        <begin position="27"/>
        <end position="259"/>
    </location>
</feature>
<evidence type="ECO:0000259" key="10">
    <source>
        <dbReference type="PROSITE" id="PS50240"/>
    </source>
</evidence>
<dbReference type="InterPro" id="IPR018114">
    <property type="entry name" value="TRYPSIN_HIS"/>
</dbReference>
<comment type="similarity">
    <text evidence="2">Belongs to the peptidase S1 family.</text>
</comment>
<reference evidence="11" key="1">
    <citation type="submission" date="2020-05" db="UniProtKB">
        <authorList>
            <consortium name="EnsemblMetazoa"/>
        </authorList>
    </citation>
    <scope>IDENTIFICATION</scope>
    <source>
        <strain evidence="11">USDA</strain>
    </source>
</reference>
<dbReference type="EnsemblMetazoa" id="SCAU016124-RA">
    <property type="protein sequence ID" value="SCAU016124-PA"/>
    <property type="gene ID" value="SCAU016124"/>
</dbReference>
<dbReference type="SUPFAM" id="SSF50494">
    <property type="entry name" value="Trypsin-like serine proteases"/>
    <property type="match status" value="1"/>
</dbReference>
<keyword evidence="3" id="KW-0964">Secreted</keyword>
<comment type="subcellular location">
    <subcellularLocation>
        <location evidence="1">Secreted</location>
    </subcellularLocation>
</comment>
<dbReference type="VEuPathDB" id="VectorBase:SCAU016124"/>
<dbReference type="CDD" id="cd00190">
    <property type="entry name" value="Tryp_SPc"/>
    <property type="match status" value="1"/>
</dbReference>
<evidence type="ECO:0000256" key="4">
    <source>
        <dbReference type="ARBA" id="ARBA00022670"/>
    </source>
</evidence>
<dbReference type="Pfam" id="PF00089">
    <property type="entry name" value="Trypsin"/>
    <property type="match status" value="1"/>
</dbReference>
<keyword evidence="9" id="KW-0732">Signal</keyword>
<sequence length="262" mass="28427">MIKFSVFLILVAATEYTWAASLSEGRIVGGRDVSIARHPYQISLRYKSCDVCIFMHTCGGVIYNEHVILTAAHCVYKREERSFVVVAGSDYRAGGDGFIGLVDKIVIHENYNPALTDNDLALVFLSTPLAFNVSNTIKPAELTEEEPKAGSKAFVSGWGTTSEGGANSLKLQEAEVNIVDRNDCEEAYGFERITENMLCAGTVTGGRDACQNDSGGPLVSADNKLVGIISWGTGCARPEYPGVYANIAYFRSWIENTVKLSS</sequence>
<dbReference type="PROSITE" id="PS50240">
    <property type="entry name" value="TRYPSIN_DOM"/>
    <property type="match status" value="1"/>
</dbReference>
<dbReference type="Proteomes" id="UP000095300">
    <property type="component" value="Unassembled WGS sequence"/>
</dbReference>
<keyword evidence="6" id="KW-0720">Serine protease</keyword>
<keyword evidence="4" id="KW-0645">Protease</keyword>
<evidence type="ECO:0000256" key="8">
    <source>
        <dbReference type="ARBA" id="ARBA00023157"/>
    </source>
</evidence>
<evidence type="ECO:0000256" key="1">
    <source>
        <dbReference type="ARBA" id="ARBA00004613"/>
    </source>
</evidence>
<evidence type="ECO:0000256" key="9">
    <source>
        <dbReference type="SAM" id="SignalP"/>
    </source>
</evidence>